<accession>A0A2S3Z916</accession>
<dbReference type="RefSeq" id="WP_103432153.1">
    <property type="nucleotide sequence ID" value="NZ_PPXF01000058.1"/>
</dbReference>
<dbReference type="EMBL" id="PPXF01000058">
    <property type="protein sequence ID" value="POH62068.1"/>
    <property type="molecule type" value="Genomic_DNA"/>
</dbReference>
<dbReference type="Proteomes" id="UP000237104">
    <property type="component" value="Unassembled WGS sequence"/>
</dbReference>
<keyword evidence="1" id="KW-1133">Transmembrane helix</keyword>
<organism evidence="2 3">
    <name type="scientific">Cryobacterium zongtaii</name>
    <dbReference type="NCBI Taxonomy" id="1259217"/>
    <lineage>
        <taxon>Bacteria</taxon>
        <taxon>Bacillati</taxon>
        <taxon>Actinomycetota</taxon>
        <taxon>Actinomycetes</taxon>
        <taxon>Micrococcales</taxon>
        <taxon>Microbacteriaceae</taxon>
        <taxon>Cryobacterium</taxon>
    </lineage>
</organism>
<evidence type="ECO:0000256" key="1">
    <source>
        <dbReference type="SAM" id="Phobius"/>
    </source>
</evidence>
<evidence type="ECO:0000313" key="3">
    <source>
        <dbReference type="Proteomes" id="UP000237104"/>
    </source>
</evidence>
<feature type="transmembrane region" description="Helical" evidence="1">
    <location>
        <begin position="44"/>
        <end position="70"/>
    </location>
</feature>
<protein>
    <submittedName>
        <fullName evidence="2">Uncharacterized protein</fullName>
    </submittedName>
</protein>
<dbReference type="Pfam" id="PF26606">
    <property type="entry name" value="SCO4848"/>
    <property type="match status" value="1"/>
</dbReference>
<dbReference type="InterPro" id="IPR058061">
    <property type="entry name" value="SCO4848-like"/>
</dbReference>
<gene>
    <name evidence="2" type="ORF">C3B59_15090</name>
</gene>
<reference evidence="2 3" key="1">
    <citation type="submission" date="2018-01" db="EMBL/GenBank/DDBJ databases">
        <title>Cryobacterium sp. nov., from glaciers in China.</title>
        <authorList>
            <person name="Liu Q."/>
            <person name="Xin Y.-H."/>
        </authorList>
    </citation>
    <scope>NUCLEOTIDE SEQUENCE [LARGE SCALE GENOMIC DNA]</scope>
    <source>
        <strain evidence="2 3">TMB1-8</strain>
    </source>
</reference>
<evidence type="ECO:0000313" key="2">
    <source>
        <dbReference type="EMBL" id="POH62068.1"/>
    </source>
</evidence>
<keyword evidence="1" id="KW-0812">Transmembrane</keyword>
<proteinExistence type="predicted"/>
<sequence length="72" mass="7611">MLTTLAILLLLNAVWNVVVWPRFYKRVSQDGRARDAAGKPTSFLIVHAVLVGVSLLLAAASAVVAVLALVNG</sequence>
<dbReference type="AlphaFoldDB" id="A0A2S3Z916"/>
<name>A0A2S3Z916_9MICO</name>
<comment type="caution">
    <text evidence="2">The sequence shown here is derived from an EMBL/GenBank/DDBJ whole genome shotgun (WGS) entry which is preliminary data.</text>
</comment>
<dbReference type="NCBIfam" id="NF046117">
    <property type="entry name" value="SCO4848_fam"/>
    <property type="match status" value="1"/>
</dbReference>
<keyword evidence="1" id="KW-0472">Membrane</keyword>